<sequence>MSTTSSAAAQIRSRVPRLAEAAVERARLTVVPARRVRAARVPFVTLVTVLLLGGVVGLLLFNTQMQQASFAATALEKQAGDLAARQQTLTMEIERLRDPQTIAQRATRLGMVVPAAPAFLDLDTGAVEGDPLPAGPEGRLPINPGPPALPAALNPAPEVVTVEAPPEGVLAEDRGNGGRNSGDTARGDGRGGDGGGRNAQESQQSQDSRQNQQNQQNQQQARR</sequence>
<evidence type="ECO:0000313" key="4">
    <source>
        <dbReference type="Proteomes" id="UP000604001"/>
    </source>
</evidence>
<comment type="caution">
    <text evidence="3">The sequence shown here is derived from an EMBL/GenBank/DDBJ whole genome shotgun (WGS) entry which is preliminary data.</text>
</comment>
<feature type="compositionally biased region" description="Low complexity" evidence="1">
    <location>
        <begin position="200"/>
        <end position="223"/>
    </location>
</feature>
<dbReference type="Proteomes" id="UP000604001">
    <property type="component" value="Unassembled WGS sequence"/>
</dbReference>
<feature type="region of interest" description="Disordered" evidence="1">
    <location>
        <begin position="127"/>
        <end position="153"/>
    </location>
</feature>
<name>A0ABR6U453_9ACTN</name>
<gene>
    <name evidence="3" type="ORF">H7344_00545</name>
</gene>
<evidence type="ECO:0008006" key="5">
    <source>
        <dbReference type="Google" id="ProtNLM"/>
    </source>
</evidence>
<keyword evidence="4" id="KW-1185">Reference proteome</keyword>
<dbReference type="RefSeq" id="WP_186344083.1">
    <property type="nucleotide sequence ID" value="NZ_BMMR01000001.1"/>
</dbReference>
<keyword evidence="2" id="KW-0472">Membrane</keyword>
<evidence type="ECO:0000313" key="3">
    <source>
        <dbReference type="EMBL" id="MBC2958779.1"/>
    </source>
</evidence>
<keyword evidence="2" id="KW-0812">Transmembrane</keyword>
<evidence type="ECO:0000256" key="1">
    <source>
        <dbReference type="SAM" id="MobiDB-lite"/>
    </source>
</evidence>
<accession>A0ABR6U453</accession>
<proteinExistence type="predicted"/>
<evidence type="ECO:0000256" key="2">
    <source>
        <dbReference type="SAM" id="Phobius"/>
    </source>
</evidence>
<reference evidence="3 4" key="1">
    <citation type="submission" date="2020-08" db="EMBL/GenBank/DDBJ databases">
        <title>novel species in genus Nocardioides.</title>
        <authorList>
            <person name="Zhang G."/>
        </authorList>
    </citation>
    <scope>NUCLEOTIDE SEQUENCE [LARGE SCALE GENOMIC DNA]</scope>
    <source>
        <strain evidence="3 4">SC8A-24</strain>
    </source>
</reference>
<protein>
    <recommendedName>
        <fullName evidence="5">Cell division protein FtsL</fullName>
    </recommendedName>
</protein>
<feature type="transmembrane region" description="Helical" evidence="2">
    <location>
        <begin position="41"/>
        <end position="61"/>
    </location>
</feature>
<dbReference type="EMBL" id="JACMYC010000001">
    <property type="protein sequence ID" value="MBC2958779.1"/>
    <property type="molecule type" value="Genomic_DNA"/>
</dbReference>
<organism evidence="3 4">
    <name type="scientific">Nocardioides deserti</name>
    <dbReference type="NCBI Taxonomy" id="1588644"/>
    <lineage>
        <taxon>Bacteria</taxon>
        <taxon>Bacillati</taxon>
        <taxon>Actinomycetota</taxon>
        <taxon>Actinomycetes</taxon>
        <taxon>Propionibacteriales</taxon>
        <taxon>Nocardioidaceae</taxon>
        <taxon>Nocardioides</taxon>
    </lineage>
</organism>
<feature type="region of interest" description="Disordered" evidence="1">
    <location>
        <begin position="165"/>
        <end position="223"/>
    </location>
</feature>
<keyword evidence="2" id="KW-1133">Transmembrane helix</keyword>